<sequence length="130" mass="14897">MTGRPEGTNVACPWGYGDDFDTFKVPTPLRTIQDRIMKSEHFHVGAPRDITVNYRQHSLFKLDPHYDPRTDGGNIFIINFLSYVVLTLTPEHPVNHGLQTDDGSIVDWFGDQKTLLKRDSERFSVVMAFE</sequence>
<keyword evidence="2" id="KW-1185">Reference proteome</keyword>
<dbReference type="eggNOG" id="ENOG502S5U6">
    <property type="taxonomic scope" value="Eukaryota"/>
</dbReference>
<reference evidence="1 2" key="1">
    <citation type="submission" date="2011-02" db="EMBL/GenBank/DDBJ databases">
        <title>The Genome Sequence of Sphaeroforma arctica JP610.</title>
        <authorList>
            <consortium name="The Broad Institute Genome Sequencing Platform"/>
            <person name="Russ C."/>
            <person name="Cuomo C."/>
            <person name="Young S.K."/>
            <person name="Zeng Q."/>
            <person name="Gargeya S."/>
            <person name="Alvarado L."/>
            <person name="Berlin A."/>
            <person name="Chapman S.B."/>
            <person name="Chen Z."/>
            <person name="Freedman E."/>
            <person name="Gellesch M."/>
            <person name="Goldberg J."/>
            <person name="Griggs A."/>
            <person name="Gujja S."/>
            <person name="Heilman E."/>
            <person name="Heiman D."/>
            <person name="Howarth C."/>
            <person name="Mehta T."/>
            <person name="Neiman D."/>
            <person name="Pearson M."/>
            <person name="Roberts A."/>
            <person name="Saif S."/>
            <person name="Shea T."/>
            <person name="Shenoy N."/>
            <person name="Sisk P."/>
            <person name="Stolte C."/>
            <person name="Sykes S."/>
            <person name="White J."/>
            <person name="Yandava C."/>
            <person name="Burger G."/>
            <person name="Gray M.W."/>
            <person name="Holland P.W.H."/>
            <person name="King N."/>
            <person name="Lang F.B.F."/>
            <person name="Roger A.J."/>
            <person name="Ruiz-Trillo I."/>
            <person name="Haas B."/>
            <person name="Nusbaum C."/>
            <person name="Birren B."/>
        </authorList>
    </citation>
    <scope>NUCLEOTIDE SEQUENCE [LARGE SCALE GENOMIC DNA]</scope>
    <source>
        <strain evidence="1 2">JP610</strain>
    </source>
</reference>
<dbReference type="RefSeq" id="XP_014149702.1">
    <property type="nucleotide sequence ID" value="XM_014294227.1"/>
</dbReference>
<dbReference type="AlphaFoldDB" id="A0A0L0FGA8"/>
<protein>
    <recommendedName>
        <fullName evidence="3">Prolyl 4-hydroxylase alpha subunit Fe(2+) 2OG dioxygenase domain-containing protein</fullName>
    </recommendedName>
</protein>
<organism evidence="1 2">
    <name type="scientific">Sphaeroforma arctica JP610</name>
    <dbReference type="NCBI Taxonomy" id="667725"/>
    <lineage>
        <taxon>Eukaryota</taxon>
        <taxon>Ichthyosporea</taxon>
        <taxon>Ichthyophonida</taxon>
        <taxon>Sphaeroforma</taxon>
    </lineage>
</organism>
<accession>A0A0L0FGA8</accession>
<proteinExistence type="predicted"/>
<dbReference type="OrthoDB" id="412814at2759"/>
<gene>
    <name evidence="1" type="ORF">SARC_11680</name>
</gene>
<dbReference type="EMBL" id="KQ243415">
    <property type="protein sequence ID" value="KNC75800.1"/>
    <property type="molecule type" value="Genomic_DNA"/>
</dbReference>
<name>A0A0L0FGA8_9EUKA</name>
<dbReference type="GeneID" id="25912184"/>
<evidence type="ECO:0008006" key="3">
    <source>
        <dbReference type="Google" id="ProtNLM"/>
    </source>
</evidence>
<dbReference type="Proteomes" id="UP000054560">
    <property type="component" value="Unassembled WGS sequence"/>
</dbReference>
<evidence type="ECO:0000313" key="1">
    <source>
        <dbReference type="EMBL" id="KNC75800.1"/>
    </source>
</evidence>
<evidence type="ECO:0000313" key="2">
    <source>
        <dbReference type="Proteomes" id="UP000054560"/>
    </source>
</evidence>